<dbReference type="AlphaFoldDB" id="A0A5R9IM94"/>
<feature type="signal peptide" evidence="1">
    <location>
        <begin position="1"/>
        <end position="27"/>
    </location>
</feature>
<comment type="caution">
    <text evidence="3">The sequence shown here is derived from an EMBL/GenBank/DDBJ whole genome shotgun (WGS) entry which is preliminary data.</text>
</comment>
<dbReference type="Gene3D" id="2.60.120.430">
    <property type="entry name" value="Galactose-binding lectin"/>
    <property type="match status" value="1"/>
</dbReference>
<dbReference type="Gene3D" id="3.20.20.80">
    <property type="entry name" value="Glycosidases"/>
    <property type="match status" value="1"/>
</dbReference>
<reference evidence="3 4" key="1">
    <citation type="submission" date="2019-05" db="EMBL/GenBank/DDBJ databases">
        <title>Genome sequences of Thalassotalea litorea 1K03283.</title>
        <authorList>
            <person name="Zhang D."/>
        </authorList>
    </citation>
    <scope>NUCLEOTIDE SEQUENCE [LARGE SCALE GENOMIC DNA]</scope>
    <source>
        <strain evidence="3 4">MCCC 1K03283</strain>
    </source>
</reference>
<name>A0A5R9IM94_9GAMM</name>
<dbReference type="Pfam" id="PF17992">
    <property type="entry name" value="Agarase_CBM"/>
    <property type="match status" value="1"/>
</dbReference>
<dbReference type="InterPro" id="IPR017853">
    <property type="entry name" value="GH"/>
</dbReference>
<evidence type="ECO:0000256" key="1">
    <source>
        <dbReference type="SAM" id="SignalP"/>
    </source>
</evidence>
<dbReference type="EMBL" id="VCBC01000005">
    <property type="protein sequence ID" value="TLU66392.1"/>
    <property type="molecule type" value="Genomic_DNA"/>
</dbReference>
<keyword evidence="1" id="KW-0732">Signal</keyword>
<dbReference type="InterPro" id="IPR040669">
    <property type="entry name" value="Agarase_CBM"/>
</dbReference>
<proteinExistence type="predicted"/>
<protein>
    <submittedName>
        <fullName evidence="3">Agarase</fullName>
    </submittedName>
</protein>
<dbReference type="RefSeq" id="WP_138319267.1">
    <property type="nucleotide sequence ID" value="NZ_VCBC01000005.1"/>
</dbReference>
<evidence type="ECO:0000259" key="2">
    <source>
        <dbReference type="Pfam" id="PF17992"/>
    </source>
</evidence>
<gene>
    <name evidence="3" type="ORF">FE810_06795</name>
</gene>
<dbReference type="OrthoDB" id="9760450at2"/>
<sequence>MNQNKTKRLSIKSVVIAGLITCLSSCSDSDSNSMPPLVDKNADVFLQEQVLLDLLGPDDAGNVPDISAETAKISQQQNQLEIEFKASEHISAVTLTPQSPWQLSVLPAHNLAFDVTNTGTESIHFYLEIANPDEDVQKRSISIPVGFSGTVYFPLSGKEALTDTGMWGDAPPWNTEDQLMIWRSWRASQVDMSSLAQLRFFTIGLLNDQSLTLSNIRIRENPESDPDWMKHVVDEYGQNTKVQTSLHVTDDAELVAQAKQQIEDFRNNAYAEQRSKFGGFSQGPKLEGTGYFRVAKHDGKWWMVDPEGYLFFSHGPANVRMANLSTLTGVDYKDDSIRYRSPDEVTPEDSIGIVNISEQTQQTSFVTLPLRHQMFRWLPSYEQPLAKHYSYRRSTHKGPIAHGETFNFYRANLERKYGDDFMQSWYETTMKRMKHWGFTSFGNWVDPQFYRAQQVPYFANGWIIGDFQTLSGKVNHWGKMPDPFDPVFAQRAKITIERISEQVKNSPWCAGIFIDNEKSWGERQGSVEARYGVILDALSKDALSSPAKAAFMVQLQQQYSTIVQLNQAWNTQFTSWQQLASGATFDDFTQAHVDDLSALLTRLGEQYFIVVHNTLEQVMPNHLYMGARMANWGMPDEIIKASVTYSDVLSFNIYEDGVQEHHWKFLESVDLPVVIGEFHIGTATDSGLYNPGIVHASDQQDRARKYKAYMQSVIEKPYMVGAHWFQYVDEPITGRAFDGENANIGLVNVTDTPYPELIEAVQQVTGSMYQQRLGTQ</sequence>
<accession>A0A5R9IM94</accession>
<evidence type="ECO:0000313" key="4">
    <source>
        <dbReference type="Proteomes" id="UP000307790"/>
    </source>
</evidence>
<dbReference type="SUPFAM" id="SSF51445">
    <property type="entry name" value="(Trans)glycosidases"/>
    <property type="match status" value="1"/>
</dbReference>
<feature type="chain" id="PRO_5024301349" evidence="1">
    <location>
        <begin position="28"/>
        <end position="776"/>
    </location>
</feature>
<keyword evidence="4" id="KW-1185">Reference proteome</keyword>
<dbReference type="Proteomes" id="UP000307790">
    <property type="component" value="Unassembled WGS sequence"/>
</dbReference>
<organism evidence="3 4">
    <name type="scientific">Thalassotalea litorea</name>
    <dbReference type="NCBI Taxonomy" id="2020715"/>
    <lineage>
        <taxon>Bacteria</taxon>
        <taxon>Pseudomonadati</taxon>
        <taxon>Pseudomonadota</taxon>
        <taxon>Gammaproteobacteria</taxon>
        <taxon>Alteromonadales</taxon>
        <taxon>Colwelliaceae</taxon>
        <taxon>Thalassotalea</taxon>
    </lineage>
</organism>
<feature type="domain" description="Agarase CBM-like" evidence="2">
    <location>
        <begin position="70"/>
        <end position="228"/>
    </location>
</feature>
<evidence type="ECO:0000313" key="3">
    <source>
        <dbReference type="EMBL" id="TLU66392.1"/>
    </source>
</evidence>